<name>A0ABU8HGV1_9BACI</name>
<dbReference type="Proteomes" id="UP001312865">
    <property type="component" value="Unassembled WGS sequence"/>
</dbReference>
<organism evidence="1 2">
    <name type="scientific">Bacillus spongiae</name>
    <dbReference type="NCBI Taxonomy" id="2683610"/>
    <lineage>
        <taxon>Bacteria</taxon>
        <taxon>Bacillati</taxon>
        <taxon>Bacillota</taxon>
        <taxon>Bacilli</taxon>
        <taxon>Bacillales</taxon>
        <taxon>Bacillaceae</taxon>
        <taxon>Bacillus</taxon>
    </lineage>
</organism>
<dbReference type="RefSeq" id="WP_336587882.1">
    <property type="nucleotide sequence ID" value="NZ_JBBAXC010000013.1"/>
</dbReference>
<evidence type="ECO:0000313" key="1">
    <source>
        <dbReference type="EMBL" id="MEI5908431.1"/>
    </source>
</evidence>
<reference evidence="1 2" key="1">
    <citation type="journal article" date="2018" name="J. Microbiol.">
        <title>Bacillus spongiae sp. nov., isolated from sponge of Jeju Island.</title>
        <authorList>
            <person name="Lee G.E."/>
            <person name="Im W.T."/>
            <person name="Park J.S."/>
        </authorList>
    </citation>
    <scope>NUCLEOTIDE SEQUENCE [LARGE SCALE GENOMIC DNA]</scope>
    <source>
        <strain evidence="1 2">135PIL107-10</strain>
    </source>
</reference>
<dbReference type="EMBL" id="JBBAXC010000013">
    <property type="protein sequence ID" value="MEI5908431.1"/>
    <property type="molecule type" value="Genomic_DNA"/>
</dbReference>
<protein>
    <submittedName>
        <fullName evidence="1">Spore germination protein</fullName>
    </submittedName>
</protein>
<evidence type="ECO:0000313" key="2">
    <source>
        <dbReference type="Proteomes" id="UP001312865"/>
    </source>
</evidence>
<accession>A0ABU8HGV1</accession>
<dbReference type="InterPro" id="IPR019618">
    <property type="entry name" value="Spore_germination_GerPA"/>
</dbReference>
<gene>
    <name evidence="1" type="ORF">WAK64_15380</name>
</gene>
<keyword evidence="2" id="KW-1185">Reference proteome</keyword>
<dbReference type="Pfam" id="PF10676">
    <property type="entry name" value="gerPA"/>
    <property type="match status" value="1"/>
</dbReference>
<sequence>MPSFIGQVVIGNISGGNLQNGDIIFNTPISVTKTSNGSGSVNTGPFVITINTLDNNAQV</sequence>
<proteinExistence type="predicted"/>
<comment type="caution">
    <text evidence="1">The sequence shown here is derived from an EMBL/GenBank/DDBJ whole genome shotgun (WGS) entry which is preliminary data.</text>
</comment>